<evidence type="ECO:0000313" key="5">
    <source>
        <dbReference type="Proteomes" id="UP000663829"/>
    </source>
</evidence>
<protein>
    <submittedName>
        <fullName evidence="2">Uncharacterized protein</fullName>
    </submittedName>
</protein>
<dbReference type="EMBL" id="CAJOBA010000124">
    <property type="protein sequence ID" value="CAF3506244.1"/>
    <property type="molecule type" value="Genomic_DNA"/>
</dbReference>
<dbReference type="AlphaFoldDB" id="A0A813SPN1"/>
<evidence type="ECO:0000313" key="1">
    <source>
        <dbReference type="EMBL" id="CAF0730951.1"/>
    </source>
</evidence>
<evidence type="ECO:0000313" key="2">
    <source>
        <dbReference type="EMBL" id="CAF0803659.1"/>
    </source>
</evidence>
<dbReference type="EMBL" id="CAJNOQ010000458">
    <property type="protein sequence ID" value="CAF0803659.1"/>
    <property type="molecule type" value="Genomic_DNA"/>
</dbReference>
<dbReference type="Proteomes" id="UP000682733">
    <property type="component" value="Unassembled WGS sequence"/>
</dbReference>
<proteinExistence type="predicted"/>
<evidence type="ECO:0000313" key="4">
    <source>
        <dbReference type="EMBL" id="CAF3588929.1"/>
    </source>
</evidence>
<name>A0A813SPN1_9BILA</name>
<dbReference type="EMBL" id="CAJOBC010000458">
    <property type="protein sequence ID" value="CAF3588929.1"/>
    <property type="molecule type" value="Genomic_DNA"/>
</dbReference>
<dbReference type="Proteomes" id="UP000677228">
    <property type="component" value="Unassembled WGS sequence"/>
</dbReference>
<dbReference type="EMBL" id="CAJNOK010000124">
    <property type="protein sequence ID" value="CAF0730951.1"/>
    <property type="molecule type" value="Genomic_DNA"/>
</dbReference>
<organism evidence="2 5">
    <name type="scientific">Didymodactylos carnosus</name>
    <dbReference type="NCBI Taxonomy" id="1234261"/>
    <lineage>
        <taxon>Eukaryota</taxon>
        <taxon>Metazoa</taxon>
        <taxon>Spiralia</taxon>
        <taxon>Gnathifera</taxon>
        <taxon>Rotifera</taxon>
        <taxon>Eurotatoria</taxon>
        <taxon>Bdelloidea</taxon>
        <taxon>Philodinida</taxon>
        <taxon>Philodinidae</taxon>
        <taxon>Didymodactylos</taxon>
    </lineage>
</organism>
<dbReference type="Proteomes" id="UP000663829">
    <property type="component" value="Unassembled WGS sequence"/>
</dbReference>
<dbReference type="Proteomes" id="UP000681722">
    <property type="component" value="Unassembled WGS sequence"/>
</dbReference>
<reference evidence="2" key="1">
    <citation type="submission" date="2021-02" db="EMBL/GenBank/DDBJ databases">
        <authorList>
            <person name="Nowell W R."/>
        </authorList>
    </citation>
    <scope>NUCLEOTIDE SEQUENCE</scope>
</reference>
<accession>A0A813SPN1</accession>
<evidence type="ECO:0000313" key="3">
    <source>
        <dbReference type="EMBL" id="CAF3506244.1"/>
    </source>
</evidence>
<sequence length="111" mass="12986">MCGVRGIRDICKSLYGRHEISTESEFKQPFSSERAAKKAITKWRFRRTKPIMTVDDFNKYQNLLKKKLELAAQASEDDETQDIYSDDLTGVDQPLSMRKKFVHEHFQGAIW</sequence>
<gene>
    <name evidence="2" type="ORF">GPM918_LOCUS3654</name>
    <name evidence="1" type="ORF">OVA965_LOCUS795</name>
    <name evidence="4" type="ORF">SRO942_LOCUS3654</name>
    <name evidence="3" type="ORF">TMI583_LOCUS795</name>
</gene>
<keyword evidence="5" id="KW-1185">Reference proteome</keyword>
<comment type="caution">
    <text evidence="2">The sequence shown here is derived from an EMBL/GenBank/DDBJ whole genome shotgun (WGS) entry which is preliminary data.</text>
</comment>